<keyword evidence="3" id="KW-1185">Reference proteome</keyword>
<keyword evidence="1" id="KW-0732">Signal</keyword>
<organism evidence="2 3">
    <name type="scientific">Mycobacterium terramassiliense</name>
    <dbReference type="NCBI Taxonomy" id="1841859"/>
    <lineage>
        <taxon>Bacteria</taxon>
        <taxon>Bacillati</taxon>
        <taxon>Actinomycetota</taxon>
        <taxon>Actinomycetes</taxon>
        <taxon>Mycobacteriales</taxon>
        <taxon>Mycobacteriaceae</taxon>
        <taxon>Mycobacterium</taxon>
    </lineage>
</organism>
<accession>A0A2U3NAS8</accession>
<name>A0A2U3NAS8_9MYCO</name>
<dbReference type="Proteomes" id="UP000241595">
    <property type="component" value="Unassembled WGS sequence"/>
</dbReference>
<reference evidence="2 3" key="1">
    <citation type="submission" date="2017-01" db="EMBL/GenBank/DDBJ databases">
        <authorList>
            <consortium name="Urmite Genomes"/>
        </authorList>
    </citation>
    <scope>NUCLEOTIDE SEQUENCE [LARGE SCALE GENOMIC DNA]</scope>
    <source>
        <strain evidence="2 3">AB308</strain>
    </source>
</reference>
<sequence>VVSRIIACAALAVGAAVAIAAPAGADPSVFNDLSCSCPQTVSNGGSSVADQIDRGIRSGLGGANVVRAQQ</sequence>
<dbReference type="EMBL" id="FTRV01000011">
    <property type="protein sequence ID" value="SPM28590.1"/>
    <property type="molecule type" value="Genomic_DNA"/>
</dbReference>
<proteinExistence type="predicted"/>
<feature type="signal peptide" evidence="1">
    <location>
        <begin position="1"/>
        <end position="25"/>
    </location>
</feature>
<feature type="non-terminal residue" evidence="2">
    <location>
        <position position="1"/>
    </location>
</feature>
<protein>
    <submittedName>
        <fullName evidence="2">Uncharacterized protein</fullName>
    </submittedName>
</protein>
<dbReference type="AlphaFoldDB" id="A0A2U3NAS8"/>
<evidence type="ECO:0000313" key="3">
    <source>
        <dbReference type="Proteomes" id="UP000241595"/>
    </source>
</evidence>
<gene>
    <name evidence="2" type="ORF">MTAB308_2077</name>
</gene>
<evidence type="ECO:0000313" key="2">
    <source>
        <dbReference type="EMBL" id="SPM28590.1"/>
    </source>
</evidence>
<evidence type="ECO:0000256" key="1">
    <source>
        <dbReference type="SAM" id="SignalP"/>
    </source>
</evidence>
<feature type="chain" id="PRO_5015707343" evidence="1">
    <location>
        <begin position="26"/>
        <end position="70"/>
    </location>
</feature>